<feature type="region of interest" description="Disordered" evidence="1">
    <location>
        <begin position="77"/>
        <end position="280"/>
    </location>
</feature>
<accession>A0ABR3D6Q4</accession>
<feature type="compositionally biased region" description="Low complexity" evidence="1">
    <location>
        <begin position="347"/>
        <end position="406"/>
    </location>
</feature>
<organism evidence="2 3">
    <name type="scientific">Neurospora intermedia</name>
    <dbReference type="NCBI Taxonomy" id="5142"/>
    <lineage>
        <taxon>Eukaryota</taxon>
        <taxon>Fungi</taxon>
        <taxon>Dikarya</taxon>
        <taxon>Ascomycota</taxon>
        <taxon>Pezizomycotina</taxon>
        <taxon>Sordariomycetes</taxon>
        <taxon>Sordariomycetidae</taxon>
        <taxon>Sordariales</taxon>
        <taxon>Sordariaceae</taxon>
        <taxon>Neurospora</taxon>
    </lineage>
</organism>
<name>A0ABR3D6Q4_NEUIN</name>
<sequence length="544" mass="58142">MCTFCYTPYIGCPKGRRHYYLQWLKCKTAIKNGHSYCPIGESIEVRELQKLSGNVLACPFHTHIAIQQIEFEFRQRDEVPSPIDSSDPSSPTTSNTTYVASDDESEIEFSQAGQKSLHRPSSTAVYLDLRFPKPGPIKRHKSATPTKTETRNIQQSTGGSLNSQSEPNTASICAKSVLSTSSSSSSSSSKRGPVISPGLPASPAAYRQSQSQPQTQPHAKLTLRAPKTEVDTSNHKSRNANKVSEPAYCPPSPPPPEIITTLPTPVDQANPSNPDLLTRRLGPSTALTITITKAPKLNIQKITSSKSEPDLKSTSKGPESSNSTTTTSTSHTFDSFLTPSGTLQPESNTANTPATTTKTSSSTTTTSSLRSRSGSLFTRLKDGTTTTLHHSALSRTLSASTTNTNTNRRRRQASATHPKNIAPWDQVLLPASISKPVNLEVGVNASTRNTTNLAIDGSITNCALSSETKAIDGHRLQGRMLGGQGPRTAPLPAEMEVMMSRLESVGVGVGLGIGLGVTRDTDEGKLGRMGTVGLSGLRKKGECC</sequence>
<comment type="caution">
    <text evidence="2">The sequence shown here is derived from an EMBL/GenBank/DDBJ whole genome shotgun (WGS) entry which is preliminary data.</text>
</comment>
<evidence type="ECO:0000256" key="1">
    <source>
        <dbReference type="SAM" id="MobiDB-lite"/>
    </source>
</evidence>
<feature type="compositionally biased region" description="Polar residues" evidence="1">
    <location>
        <begin position="337"/>
        <end position="346"/>
    </location>
</feature>
<feature type="compositionally biased region" description="Low complexity" evidence="1">
    <location>
        <begin position="320"/>
        <end position="335"/>
    </location>
</feature>
<dbReference type="EMBL" id="JAVLET010000007">
    <property type="protein sequence ID" value="KAL0468359.1"/>
    <property type="molecule type" value="Genomic_DNA"/>
</dbReference>
<dbReference type="Proteomes" id="UP001451303">
    <property type="component" value="Unassembled WGS sequence"/>
</dbReference>
<evidence type="ECO:0000313" key="2">
    <source>
        <dbReference type="EMBL" id="KAL0468359.1"/>
    </source>
</evidence>
<feature type="region of interest" description="Disordered" evidence="1">
    <location>
        <begin position="300"/>
        <end position="420"/>
    </location>
</feature>
<feature type="compositionally biased region" description="Low complexity" evidence="1">
    <location>
        <begin position="179"/>
        <end position="189"/>
    </location>
</feature>
<feature type="compositionally biased region" description="Polar residues" evidence="1">
    <location>
        <begin position="143"/>
        <end position="171"/>
    </location>
</feature>
<proteinExistence type="predicted"/>
<feature type="compositionally biased region" description="Low complexity" evidence="1">
    <location>
        <begin position="80"/>
        <end position="97"/>
    </location>
</feature>
<feature type="compositionally biased region" description="Polar residues" evidence="1">
    <location>
        <begin position="111"/>
        <end position="124"/>
    </location>
</feature>
<reference evidence="2 3" key="1">
    <citation type="submission" date="2023-09" db="EMBL/GenBank/DDBJ databases">
        <title>Multi-omics analysis of a traditional fermented food reveals byproduct-associated fungal strains for waste-to-food upcycling.</title>
        <authorList>
            <consortium name="Lawrence Berkeley National Laboratory"/>
            <person name="Rekdal V.M."/>
            <person name="Villalobos-Escobedo J.M."/>
            <person name="Rodriguez-Valeron N."/>
            <person name="Garcia M.O."/>
            <person name="Vasquez D.P."/>
            <person name="Damayanti I."/>
            <person name="Sorensen P.M."/>
            <person name="Baidoo E.E."/>
            <person name="De Carvalho A.C."/>
            <person name="Riley R."/>
            <person name="Lipzen A."/>
            <person name="He G."/>
            <person name="Yan M."/>
            <person name="Haridas S."/>
            <person name="Daum C."/>
            <person name="Yoshinaga Y."/>
            <person name="Ng V."/>
            <person name="Grigoriev I.V."/>
            <person name="Munk R."/>
            <person name="Nuraida L."/>
            <person name="Wijaya C.H."/>
            <person name="Morales P.-C."/>
            <person name="Keasling J.D."/>
        </authorList>
    </citation>
    <scope>NUCLEOTIDE SEQUENCE [LARGE SCALE GENOMIC DNA]</scope>
    <source>
        <strain evidence="2 3">FGSC 2613</strain>
    </source>
</reference>
<feature type="compositionally biased region" description="Pro residues" evidence="1">
    <location>
        <begin position="248"/>
        <end position="257"/>
    </location>
</feature>
<gene>
    <name evidence="2" type="ORF">QR685DRAFT_599028</name>
</gene>
<keyword evidence="3" id="KW-1185">Reference proteome</keyword>
<feature type="compositionally biased region" description="Polar residues" evidence="1">
    <location>
        <begin position="207"/>
        <end position="217"/>
    </location>
</feature>
<evidence type="ECO:0000313" key="3">
    <source>
        <dbReference type="Proteomes" id="UP001451303"/>
    </source>
</evidence>
<protein>
    <submittedName>
        <fullName evidence="2">Uncharacterized protein</fullName>
    </submittedName>
</protein>